<evidence type="ECO:0000313" key="3">
    <source>
        <dbReference type="Proteomes" id="UP001176961"/>
    </source>
</evidence>
<dbReference type="AlphaFoldDB" id="A0AA36DJT4"/>
<accession>A0AA36DJT4</accession>
<name>A0AA36DJT4_CYLNA</name>
<gene>
    <name evidence="2" type="ORF">CYNAS_LOCUS494</name>
</gene>
<feature type="region of interest" description="Disordered" evidence="1">
    <location>
        <begin position="106"/>
        <end position="157"/>
    </location>
</feature>
<evidence type="ECO:0000256" key="1">
    <source>
        <dbReference type="SAM" id="MobiDB-lite"/>
    </source>
</evidence>
<comment type="caution">
    <text evidence="2">The sequence shown here is derived from an EMBL/GenBank/DDBJ whole genome shotgun (WGS) entry which is preliminary data.</text>
</comment>
<dbReference type="Proteomes" id="UP001176961">
    <property type="component" value="Unassembled WGS sequence"/>
</dbReference>
<proteinExistence type="predicted"/>
<organism evidence="2 3">
    <name type="scientific">Cylicocyclus nassatus</name>
    <name type="common">Nematode worm</name>
    <dbReference type="NCBI Taxonomy" id="53992"/>
    <lineage>
        <taxon>Eukaryota</taxon>
        <taxon>Metazoa</taxon>
        <taxon>Ecdysozoa</taxon>
        <taxon>Nematoda</taxon>
        <taxon>Chromadorea</taxon>
        <taxon>Rhabditida</taxon>
        <taxon>Rhabditina</taxon>
        <taxon>Rhabditomorpha</taxon>
        <taxon>Strongyloidea</taxon>
        <taxon>Strongylidae</taxon>
        <taxon>Cylicocyclus</taxon>
    </lineage>
</organism>
<reference evidence="2" key="1">
    <citation type="submission" date="2023-07" db="EMBL/GenBank/DDBJ databases">
        <authorList>
            <consortium name="CYATHOMIX"/>
        </authorList>
    </citation>
    <scope>NUCLEOTIDE SEQUENCE</scope>
    <source>
        <strain evidence="2">N/A</strain>
    </source>
</reference>
<sequence length="157" mass="17116">MMFILKLFIIAVLASVLEGKGDRKGHGEGRNRGKEAFNQLQHTPSGGPIKDTTEEEDQNNGDDLKDDVVKHLLDSLTSTTGLIADRNSSLANCLEDYVNSQKNVQLKVKGEKKGPKKPVASGSKIADRKEGNLEKSDSKGTEKKNVGDERVDEPVTQ</sequence>
<evidence type="ECO:0000313" key="2">
    <source>
        <dbReference type="EMBL" id="CAJ0588511.1"/>
    </source>
</evidence>
<protein>
    <submittedName>
        <fullName evidence="2">Uncharacterized protein</fullName>
    </submittedName>
</protein>
<keyword evidence="3" id="KW-1185">Reference proteome</keyword>
<feature type="region of interest" description="Disordered" evidence="1">
    <location>
        <begin position="21"/>
        <end position="64"/>
    </location>
</feature>
<dbReference type="EMBL" id="CATQJL010000001">
    <property type="protein sequence ID" value="CAJ0588511.1"/>
    <property type="molecule type" value="Genomic_DNA"/>
</dbReference>
<feature type="compositionally biased region" description="Basic and acidic residues" evidence="1">
    <location>
        <begin position="125"/>
        <end position="157"/>
    </location>
</feature>
<feature type="compositionally biased region" description="Basic and acidic residues" evidence="1">
    <location>
        <begin position="21"/>
        <end position="35"/>
    </location>
</feature>